<dbReference type="Proteomes" id="UP000735302">
    <property type="component" value="Unassembled WGS sequence"/>
</dbReference>
<protein>
    <submittedName>
        <fullName evidence="1">Uncharacterized protein</fullName>
    </submittedName>
</protein>
<dbReference type="AlphaFoldDB" id="A0AAV4BLC6"/>
<dbReference type="EMBL" id="BLXT01005083">
    <property type="protein sequence ID" value="GFO19727.1"/>
    <property type="molecule type" value="Genomic_DNA"/>
</dbReference>
<reference evidence="1 2" key="1">
    <citation type="journal article" date="2021" name="Elife">
        <title>Chloroplast acquisition without the gene transfer in kleptoplastic sea slugs, Plakobranchus ocellatus.</title>
        <authorList>
            <person name="Maeda T."/>
            <person name="Takahashi S."/>
            <person name="Yoshida T."/>
            <person name="Shimamura S."/>
            <person name="Takaki Y."/>
            <person name="Nagai Y."/>
            <person name="Toyoda A."/>
            <person name="Suzuki Y."/>
            <person name="Arimoto A."/>
            <person name="Ishii H."/>
            <person name="Satoh N."/>
            <person name="Nishiyama T."/>
            <person name="Hasebe M."/>
            <person name="Maruyama T."/>
            <person name="Minagawa J."/>
            <person name="Obokata J."/>
            <person name="Shigenobu S."/>
        </authorList>
    </citation>
    <scope>NUCLEOTIDE SEQUENCE [LARGE SCALE GENOMIC DNA]</scope>
</reference>
<sequence>MWNLDIFDHFKAHARGRDFKNLDLRRHAWASSSNRQLPLHHKFIFPPQLLLRWVIRQPFWCCCYYHHSQLVYGGCTLHQKAWLCYLSVHLVTLNFCGNIGEPE</sequence>
<evidence type="ECO:0000313" key="2">
    <source>
        <dbReference type="Proteomes" id="UP000735302"/>
    </source>
</evidence>
<comment type="caution">
    <text evidence="1">The sequence shown here is derived from an EMBL/GenBank/DDBJ whole genome shotgun (WGS) entry which is preliminary data.</text>
</comment>
<proteinExistence type="predicted"/>
<keyword evidence="2" id="KW-1185">Reference proteome</keyword>
<evidence type="ECO:0000313" key="1">
    <source>
        <dbReference type="EMBL" id="GFO19727.1"/>
    </source>
</evidence>
<organism evidence="1 2">
    <name type="scientific">Plakobranchus ocellatus</name>
    <dbReference type="NCBI Taxonomy" id="259542"/>
    <lineage>
        <taxon>Eukaryota</taxon>
        <taxon>Metazoa</taxon>
        <taxon>Spiralia</taxon>
        <taxon>Lophotrochozoa</taxon>
        <taxon>Mollusca</taxon>
        <taxon>Gastropoda</taxon>
        <taxon>Heterobranchia</taxon>
        <taxon>Euthyneura</taxon>
        <taxon>Panpulmonata</taxon>
        <taxon>Sacoglossa</taxon>
        <taxon>Placobranchoidea</taxon>
        <taxon>Plakobranchidae</taxon>
        <taxon>Plakobranchus</taxon>
    </lineage>
</organism>
<gene>
    <name evidence="1" type="ORF">PoB_004623200</name>
</gene>
<name>A0AAV4BLC6_9GAST</name>
<accession>A0AAV4BLC6</accession>